<dbReference type="InterPro" id="IPR006175">
    <property type="entry name" value="YjgF/YER057c/UK114"/>
</dbReference>
<reference evidence="1 2" key="1">
    <citation type="journal article" date="2024" name="Commun. Biol.">
        <title>Comparative genomic analysis of thermophilic fungi reveals convergent evolutionary adaptations and gene losses.</title>
        <authorList>
            <person name="Steindorff A.S."/>
            <person name="Aguilar-Pontes M.V."/>
            <person name="Robinson A.J."/>
            <person name="Andreopoulos B."/>
            <person name="LaButti K."/>
            <person name="Kuo A."/>
            <person name="Mondo S."/>
            <person name="Riley R."/>
            <person name="Otillar R."/>
            <person name="Haridas S."/>
            <person name="Lipzen A."/>
            <person name="Grimwood J."/>
            <person name="Schmutz J."/>
            <person name="Clum A."/>
            <person name="Reid I.D."/>
            <person name="Moisan M.C."/>
            <person name="Butler G."/>
            <person name="Nguyen T.T.M."/>
            <person name="Dewar K."/>
            <person name="Conant G."/>
            <person name="Drula E."/>
            <person name="Henrissat B."/>
            <person name="Hansel C."/>
            <person name="Singer S."/>
            <person name="Hutchinson M.I."/>
            <person name="de Vries R.P."/>
            <person name="Natvig D.O."/>
            <person name="Powell A.J."/>
            <person name="Tsang A."/>
            <person name="Grigoriev I.V."/>
        </authorList>
    </citation>
    <scope>NUCLEOTIDE SEQUENCE [LARGE SCALE GENOMIC DNA]</scope>
    <source>
        <strain evidence="1 2">CBS 620.91</strain>
    </source>
</reference>
<comment type="caution">
    <text evidence="1">The sequence shown here is derived from an EMBL/GenBank/DDBJ whole genome shotgun (WGS) entry which is preliminary data.</text>
</comment>
<protein>
    <submittedName>
        <fullName evidence="1">Uncharacterized protein</fullName>
    </submittedName>
</protein>
<evidence type="ECO:0000313" key="1">
    <source>
        <dbReference type="EMBL" id="KAL1838171.1"/>
    </source>
</evidence>
<proteinExistence type="predicted"/>
<dbReference type="PANTHER" id="PTHR43857">
    <property type="entry name" value="BLR7761 PROTEIN"/>
    <property type="match status" value="1"/>
</dbReference>
<keyword evidence="2" id="KW-1185">Reference proteome</keyword>
<evidence type="ECO:0000313" key="2">
    <source>
        <dbReference type="Proteomes" id="UP001583172"/>
    </source>
</evidence>
<dbReference type="EMBL" id="JAZGSY010000233">
    <property type="protein sequence ID" value="KAL1838171.1"/>
    <property type="molecule type" value="Genomic_DNA"/>
</dbReference>
<gene>
    <name evidence="1" type="ORF">VTJ49DRAFT_2973</name>
</gene>
<dbReference type="Proteomes" id="UP001583172">
    <property type="component" value="Unassembled WGS sequence"/>
</dbReference>
<dbReference type="Pfam" id="PF01042">
    <property type="entry name" value="Ribonuc_L-PSP"/>
    <property type="match status" value="1"/>
</dbReference>
<accession>A0ABR3V9W0</accession>
<dbReference type="SUPFAM" id="SSF55298">
    <property type="entry name" value="YjgF-like"/>
    <property type="match status" value="1"/>
</dbReference>
<dbReference type="InterPro" id="IPR035959">
    <property type="entry name" value="RutC-like_sf"/>
</dbReference>
<dbReference type="CDD" id="cd06152">
    <property type="entry name" value="YjgF_YER057c_UK114_like_4"/>
    <property type="match status" value="1"/>
</dbReference>
<dbReference type="Gene3D" id="3.30.1330.40">
    <property type="entry name" value="RutC-like"/>
    <property type="match status" value="1"/>
</dbReference>
<sequence>MTKPRYFPHYSSFSEQLSNQSRYSQTVRIGNRIECSGQGGWDDSGAIPTSLAAEFDQAFANVDACLRSAGAKGWSDVYRINLYTTHLSEAVEVWEPCVLKWLGPEHRPLLTAVGVAALALPGMRVEIEVVALTEDDQGRE</sequence>
<dbReference type="PANTHER" id="PTHR43857:SF1">
    <property type="entry name" value="YJGH FAMILY PROTEIN"/>
    <property type="match status" value="1"/>
</dbReference>
<name>A0ABR3V9W0_HUMIN</name>
<organism evidence="1 2">
    <name type="scientific">Humicola insolens</name>
    <name type="common">Soft-rot fungus</name>
    <dbReference type="NCBI Taxonomy" id="85995"/>
    <lineage>
        <taxon>Eukaryota</taxon>
        <taxon>Fungi</taxon>
        <taxon>Dikarya</taxon>
        <taxon>Ascomycota</taxon>
        <taxon>Pezizomycotina</taxon>
        <taxon>Sordariomycetes</taxon>
        <taxon>Sordariomycetidae</taxon>
        <taxon>Sordariales</taxon>
        <taxon>Chaetomiaceae</taxon>
        <taxon>Mycothermus</taxon>
    </lineage>
</organism>